<name>A0A1I3HY13_SELRU</name>
<feature type="transmembrane region" description="Helical" evidence="7">
    <location>
        <begin position="65"/>
        <end position="84"/>
    </location>
</feature>
<reference evidence="9 10" key="1">
    <citation type="submission" date="2016-10" db="EMBL/GenBank/DDBJ databases">
        <authorList>
            <person name="de Groot N.N."/>
        </authorList>
    </citation>
    <scope>NUCLEOTIDE SEQUENCE [LARGE SCALE GENOMIC DNA]</scope>
    <source>
        <strain evidence="9 10">Z108</strain>
    </source>
</reference>
<keyword evidence="2 7" id="KW-0813">Transport</keyword>
<evidence type="ECO:0000256" key="4">
    <source>
        <dbReference type="ARBA" id="ARBA00022692"/>
    </source>
</evidence>
<keyword evidence="3" id="KW-1003">Cell membrane</keyword>
<evidence type="ECO:0000313" key="9">
    <source>
        <dbReference type="EMBL" id="SFI40604.1"/>
    </source>
</evidence>
<dbReference type="Pfam" id="PF00528">
    <property type="entry name" value="BPD_transp_1"/>
    <property type="match status" value="1"/>
</dbReference>
<protein>
    <submittedName>
        <fullName evidence="9">NitT/TauT family transport system permease protein</fullName>
    </submittedName>
</protein>
<evidence type="ECO:0000256" key="5">
    <source>
        <dbReference type="ARBA" id="ARBA00022989"/>
    </source>
</evidence>
<dbReference type="OrthoDB" id="9804353at2"/>
<dbReference type="Proteomes" id="UP000183639">
    <property type="component" value="Unassembled WGS sequence"/>
</dbReference>
<feature type="transmembrane region" description="Helical" evidence="7">
    <location>
        <begin position="179"/>
        <end position="198"/>
    </location>
</feature>
<dbReference type="InterPro" id="IPR035906">
    <property type="entry name" value="MetI-like_sf"/>
</dbReference>
<dbReference type="CDD" id="cd06261">
    <property type="entry name" value="TM_PBP2"/>
    <property type="match status" value="1"/>
</dbReference>
<evidence type="ECO:0000256" key="1">
    <source>
        <dbReference type="ARBA" id="ARBA00004651"/>
    </source>
</evidence>
<sequence length="248" mass="27528">MREGKVVLRAYLGGAAVLLALWWGVALLVALPIIPAPDKVFAKLGHVFVQAIAIHGAYSLWRIAAGLVLAVGIGYPLGLVMGYSQKADRLLAPLVYLTYPIPKIALLPILMLLAGIGEWSKILMIFLIIVFQVIIAVRDGIRAIPEETYYPLYSLGASFVQLFRYVIFPASLPKFITAVRVAMATAISVLFFTETFGTQYGMGYYIMDAWLRVNYLEMYAGIVVLSFLGLFLFGLIDLVEHFACRWQQ</sequence>
<proteinExistence type="inferred from homology"/>
<dbReference type="PROSITE" id="PS50928">
    <property type="entry name" value="ABC_TM1"/>
    <property type="match status" value="1"/>
</dbReference>
<accession>A0A1I3HY13</accession>
<evidence type="ECO:0000313" key="10">
    <source>
        <dbReference type="Proteomes" id="UP000183639"/>
    </source>
</evidence>
<dbReference type="AlphaFoldDB" id="A0A1I3HY13"/>
<dbReference type="GO" id="GO:0055085">
    <property type="term" value="P:transmembrane transport"/>
    <property type="evidence" value="ECO:0007669"/>
    <property type="project" value="InterPro"/>
</dbReference>
<dbReference type="PANTHER" id="PTHR30151:SF0">
    <property type="entry name" value="ABC TRANSPORTER PERMEASE PROTEIN MJ0413-RELATED"/>
    <property type="match status" value="1"/>
</dbReference>
<dbReference type="Gene3D" id="1.10.3720.10">
    <property type="entry name" value="MetI-like"/>
    <property type="match status" value="1"/>
</dbReference>
<organism evidence="9 10">
    <name type="scientific">Selenomonas ruminantium</name>
    <dbReference type="NCBI Taxonomy" id="971"/>
    <lineage>
        <taxon>Bacteria</taxon>
        <taxon>Bacillati</taxon>
        <taxon>Bacillota</taxon>
        <taxon>Negativicutes</taxon>
        <taxon>Selenomonadales</taxon>
        <taxon>Selenomonadaceae</taxon>
        <taxon>Selenomonas</taxon>
    </lineage>
</organism>
<evidence type="ECO:0000259" key="8">
    <source>
        <dbReference type="PROSITE" id="PS50928"/>
    </source>
</evidence>
<evidence type="ECO:0000256" key="6">
    <source>
        <dbReference type="ARBA" id="ARBA00023136"/>
    </source>
</evidence>
<feature type="transmembrane region" description="Helical" evidence="7">
    <location>
        <begin position="96"/>
        <end position="116"/>
    </location>
</feature>
<evidence type="ECO:0000256" key="3">
    <source>
        <dbReference type="ARBA" id="ARBA00022475"/>
    </source>
</evidence>
<feature type="transmembrane region" description="Helical" evidence="7">
    <location>
        <begin position="218"/>
        <end position="239"/>
    </location>
</feature>
<keyword evidence="4 7" id="KW-0812">Transmembrane</keyword>
<feature type="domain" description="ABC transmembrane type-1" evidence="8">
    <location>
        <begin position="56"/>
        <end position="240"/>
    </location>
</feature>
<comment type="similarity">
    <text evidence="7">Belongs to the binding-protein-dependent transport system permease family.</text>
</comment>
<keyword evidence="5 7" id="KW-1133">Transmembrane helix</keyword>
<dbReference type="RefSeq" id="WP_075445732.1">
    <property type="nucleotide sequence ID" value="NZ_FOQK01000035.1"/>
</dbReference>
<dbReference type="PANTHER" id="PTHR30151">
    <property type="entry name" value="ALKANE SULFONATE ABC TRANSPORTER-RELATED, MEMBRANE SUBUNIT"/>
    <property type="match status" value="1"/>
</dbReference>
<feature type="transmembrane region" description="Helical" evidence="7">
    <location>
        <begin position="12"/>
        <end position="34"/>
    </location>
</feature>
<evidence type="ECO:0000256" key="7">
    <source>
        <dbReference type="RuleBase" id="RU363032"/>
    </source>
</evidence>
<comment type="subcellular location">
    <subcellularLocation>
        <location evidence="1 7">Cell membrane</location>
        <topology evidence="1 7">Multi-pass membrane protein</topology>
    </subcellularLocation>
</comment>
<dbReference type="InterPro" id="IPR000515">
    <property type="entry name" value="MetI-like"/>
</dbReference>
<evidence type="ECO:0000256" key="2">
    <source>
        <dbReference type="ARBA" id="ARBA00022448"/>
    </source>
</evidence>
<keyword evidence="6 7" id="KW-0472">Membrane</keyword>
<dbReference type="GO" id="GO:0005886">
    <property type="term" value="C:plasma membrane"/>
    <property type="evidence" value="ECO:0007669"/>
    <property type="project" value="UniProtKB-SubCell"/>
</dbReference>
<feature type="transmembrane region" description="Helical" evidence="7">
    <location>
        <begin position="123"/>
        <end position="144"/>
    </location>
</feature>
<feature type="transmembrane region" description="Helical" evidence="7">
    <location>
        <begin position="150"/>
        <end position="167"/>
    </location>
</feature>
<dbReference type="SUPFAM" id="SSF161098">
    <property type="entry name" value="MetI-like"/>
    <property type="match status" value="1"/>
</dbReference>
<gene>
    <name evidence="9" type="ORF">SAMN04487861_13522</name>
</gene>
<dbReference type="EMBL" id="FOQK01000035">
    <property type="protein sequence ID" value="SFI40604.1"/>
    <property type="molecule type" value="Genomic_DNA"/>
</dbReference>